<sequence length="553" mass="61245">MLIIANSTSKMAVQEDLVIVEPPSLPTWKAPSPFDRNDANLVLRASDRVDFLVHGPILVIASPFFESMLSELPQPPADPDQTLGKPIIDISEDARTTEAFLRFIYPTLDPDVEELSLLRSVLAAGVKYKLSVVVAAVKKTMVSPRFLKSHPIDVFAIACRYQFEVEAKAAAHRLEKHSWGLPTHSGAGLDELNAGQYFRLLQFELGRDVSTFCHSPVNPSALSPMRDTAINAAIDVAFPFTGPDGDLILRSCDSRNFYVHRAIIALASPEMLDGSLKPDTTDAAAIPIYQMQEDSVCVDILLRLCYPVTKSEFSSAQTYGAVLVAARKYQLREVERLARVQWKTFVTEDSDMSMYFLAVELGWKEEAVTCAQHIALQGTVEVRKLSPRSTKKAKAKTFTCPAVYTQYIPSMESISSVPYRNLLSYVNGYRKAATSILHLSDLPVDASSMQLSLDSGPSASVTPYPAQISTGAPPPWLLDQFTNIKHELEKRPSSDILAIGTPLWYSFITFVMNNKPPGQDYINPPSDVRWAATVLQRYAEAIDWAISKVNLRL</sequence>
<proteinExistence type="predicted"/>
<keyword evidence="3" id="KW-1185">Reference proteome</keyword>
<name>A0A2G8RTD6_9APHY</name>
<dbReference type="SUPFAM" id="SSF54695">
    <property type="entry name" value="POZ domain"/>
    <property type="match status" value="1"/>
</dbReference>
<dbReference type="AlphaFoldDB" id="A0A2G8RTD6"/>
<dbReference type="SMART" id="SM00225">
    <property type="entry name" value="BTB"/>
    <property type="match status" value="2"/>
</dbReference>
<feature type="domain" description="BTB" evidence="1">
    <location>
        <begin position="37"/>
        <end position="105"/>
    </location>
</feature>
<dbReference type="PROSITE" id="PS50097">
    <property type="entry name" value="BTB"/>
    <property type="match status" value="1"/>
</dbReference>
<evidence type="ECO:0000313" key="3">
    <source>
        <dbReference type="Proteomes" id="UP000230002"/>
    </source>
</evidence>
<dbReference type="STRING" id="1077348.A0A2G8RTD6"/>
<dbReference type="Pfam" id="PF00651">
    <property type="entry name" value="BTB"/>
    <property type="match status" value="2"/>
</dbReference>
<dbReference type="EMBL" id="AYKW01000056">
    <property type="protein sequence ID" value="PIL24753.1"/>
    <property type="molecule type" value="Genomic_DNA"/>
</dbReference>
<dbReference type="Gene3D" id="3.30.710.10">
    <property type="entry name" value="Potassium Channel Kv1.1, Chain A"/>
    <property type="match status" value="2"/>
</dbReference>
<dbReference type="OrthoDB" id="3357985at2759"/>
<protein>
    <recommendedName>
        <fullName evidence="1">BTB domain-containing protein</fullName>
    </recommendedName>
</protein>
<dbReference type="InterPro" id="IPR011333">
    <property type="entry name" value="SKP1/BTB/POZ_sf"/>
</dbReference>
<reference evidence="2 3" key="1">
    <citation type="journal article" date="2015" name="Sci. Rep.">
        <title>Chromosome-level genome map provides insights into diverse defense mechanisms in the medicinal fungus Ganoderma sinense.</title>
        <authorList>
            <person name="Zhu Y."/>
            <person name="Xu J."/>
            <person name="Sun C."/>
            <person name="Zhou S."/>
            <person name="Xu H."/>
            <person name="Nelson D.R."/>
            <person name="Qian J."/>
            <person name="Song J."/>
            <person name="Luo H."/>
            <person name="Xiang L."/>
            <person name="Li Y."/>
            <person name="Xu Z."/>
            <person name="Ji A."/>
            <person name="Wang L."/>
            <person name="Lu S."/>
            <person name="Hayward A."/>
            <person name="Sun W."/>
            <person name="Li X."/>
            <person name="Schwartz D.C."/>
            <person name="Wang Y."/>
            <person name="Chen S."/>
        </authorList>
    </citation>
    <scope>NUCLEOTIDE SEQUENCE [LARGE SCALE GENOMIC DNA]</scope>
    <source>
        <strain evidence="2 3">ZZ0214-1</strain>
    </source>
</reference>
<accession>A0A2G8RTD6</accession>
<gene>
    <name evidence="2" type="ORF">GSI_12639</name>
</gene>
<dbReference type="CDD" id="cd18186">
    <property type="entry name" value="BTB_POZ_ZBTB_KLHL-like"/>
    <property type="match status" value="2"/>
</dbReference>
<evidence type="ECO:0000313" key="2">
    <source>
        <dbReference type="EMBL" id="PIL24753.1"/>
    </source>
</evidence>
<dbReference type="Proteomes" id="UP000230002">
    <property type="component" value="Unassembled WGS sequence"/>
</dbReference>
<comment type="caution">
    <text evidence="2">The sequence shown here is derived from an EMBL/GenBank/DDBJ whole genome shotgun (WGS) entry which is preliminary data.</text>
</comment>
<organism evidence="2 3">
    <name type="scientific">Ganoderma sinense ZZ0214-1</name>
    <dbReference type="NCBI Taxonomy" id="1077348"/>
    <lineage>
        <taxon>Eukaryota</taxon>
        <taxon>Fungi</taxon>
        <taxon>Dikarya</taxon>
        <taxon>Basidiomycota</taxon>
        <taxon>Agaricomycotina</taxon>
        <taxon>Agaricomycetes</taxon>
        <taxon>Polyporales</taxon>
        <taxon>Polyporaceae</taxon>
        <taxon>Ganoderma</taxon>
    </lineage>
</organism>
<evidence type="ECO:0000259" key="1">
    <source>
        <dbReference type="PROSITE" id="PS50097"/>
    </source>
</evidence>
<dbReference type="InterPro" id="IPR000210">
    <property type="entry name" value="BTB/POZ_dom"/>
</dbReference>